<evidence type="ECO:0000313" key="1">
    <source>
        <dbReference type="EMBL" id="KAK1445664.1"/>
    </source>
</evidence>
<protein>
    <submittedName>
        <fullName evidence="1">Uncharacterized protein</fullName>
    </submittedName>
</protein>
<comment type="caution">
    <text evidence="1">The sequence shown here is derived from an EMBL/GenBank/DDBJ whole genome shotgun (WGS) entry which is preliminary data.</text>
</comment>
<organism evidence="1 2">
    <name type="scientific">Colletotrichum melonis</name>
    <dbReference type="NCBI Taxonomy" id="1209925"/>
    <lineage>
        <taxon>Eukaryota</taxon>
        <taxon>Fungi</taxon>
        <taxon>Dikarya</taxon>
        <taxon>Ascomycota</taxon>
        <taxon>Pezizomycotina</taxon>
        <taxon>Sordariomycetes</taxon>
        <taxon>Hypocreomycetidae</taxon>
        <taxon>Glomerellales</taxon>
        <taxon>Glomerellaceae</taxon>
        <taxon>Colletotrichum</taxon>
        <taxon>Colletotrichum acutatum species complex</taxon>
    </lineage>
</organism>
<proteinExistence type="predicted"/>
<name>A0AAI9TX44_9PEZI</name>
<accession>A0AAI9TX44</accession>
<dbReference type="EMBL" id="MLGG01000090">
    <property type="protein sequence ID" value="KAK1445664.1"/>
    <property type="molecule type" value="Genomic_DNA"/>
</dbReference>
<keyword evidence="2" id="KW-1185">Reference proteome</keyword>
<gene>
    <name evidence="1" type="ORF">CMEL01_09907</name>
</gene>
<sequence>MTELRWIKVEMTFDVATHNWRSVLYEHVETWHSMVANEVPGVATEVALFSTIVALAKDAQLMKQVERLLACIRNFIVQLNCSPFVANNQLNTC</sequence>
<dbReference type="Proteomes" id="UP001239795">
    <property type="component" value="Unassembled WGS sequence"/>
</dbReference>
<dbReference type="AlphaFoldDB" id="A0AAI9TX44"/>
<evidence type="ECO:0000313" key="2">
    <source>
        <dbReference type="Proteomes" id="UP001239795"/>
    </source>
</evidence>
<reference evidence="1 2" key="1">
    <citation type="submission" date="2016-10" db="EMBL/GenBank/DDBJ databases">
        <title>The genome sequence of Colletotrichum fioriniae PJ7.</title>
        <authorList>
            <person name="Baroncelli R."/>
        </authorList>
    </citation>
    <scope>NUCLEOTIDE SEQUENCE [LARGE SCALE GENOMIC DNA]</scope>
    <source>
        <strain evidence="1">Col 31</strain>
    </source>
</reference>